<dbReference type="Proteomes" id="UP000034498">
    <property type="component" value="Unassembled WGS sequence"/>
</dbReference>
<evidence type="ECO:0000256" key="5">
    <source>
        <dbReference type="ARBA" id="ARBA00022741"/>
    </source>
</evidence>
<proteinExistence type="inferred from homology"/>
<comment type="caution">
    <text evidence="11">The sequence shown here is derived from an EMBL/GenBank/DDBJ whole genome shotgun (WGS) entry which is preliminary data.</text>
</comment>
<dbReference type="SUPFAM" id="SSF53623">
    <property type="entry name" value="MurD-like peptide ligases, catalytic domain"/>
    <property type="match status" value="1"/>
</dbReference>
<keyword evidence="3 7" id="KW-0963">Cytoplasm</keyword>
<comment type="similarity">
    <text evidence="7">Belongs to the MurCDEF family.</text>
</comment>
<dbReference type="SUPFAM" id="SSF51984">
    <property type="entry name" value="MurCD N-terminal domain"/>
    <property type="match status" value="1"/>
</dbReference>
<comment type="function">
    <text evidence="7 8">Cell wall formation. Catalyzes the addition of glutamate to the nucleotide precursor UDP-N-acetylmuramoyl-L-alanine (UMA).</text>
</comment>
<dbReference type="GO" id="GO:0008764">
    <property type="term" value="F:UDP-N-acetylmuramoylalanine-D-glutamate ligase activity"/>
    <property type="evidence" value="ECO:0007669"/>
    <property type="project" value="UniProtKB-UniRule"/>
</dbReference>
<dbReference type="InterPro" id="IPR036565">
    <property type="entry name" value="Mur-like_cat_sf"/>
</dbReference>
<protein>
    <recommendedName>
        <fullName evidence="7 8">UDP-N-acetylmuramoylalanine--D-glutamate ligase</fullName>
        <ecNumber evidence="7 8">6.3.2.9</ecNumber>
    </recommendedName>
    <alternativeName>
        <fullName evidence="7">D-glutamic acid-adding enzyme</fullName>
    </alternativeName>
    <alternativeName>
        <fullName evidence="7">UDP-N-acetylmuramoyl-L-alanyl-D-glutamate synthetase</fullName>
    </alternativeName>
</protein>
<evidence type="ECO:0000259" key="9">
    <source>
        <dbReference type="Pfam" id="PF02875"/>
    </source>
</evidence>
<evidence type="ECO:0000313" key="11">
    <source>
        <dbReference type="EMBL" id="KKQ74553.1"/>
    </source>
</evidence>
<evidence type="ECO:0000256" key="2">
    <source>
        <dbReference type="ARBA" id="ARBA00004752"/>
    </source>
</evidence>
<reference evidence="11 12" key="1">
    <citation type="journal article" date="2015" name="Nature">
        <title>rRNA introns, odd ribosomes, and small enigmatic genomes across a large radiation of phyla.</title>
        <authorList>
            <person name="Brown C.T."/>
            <person name="Hug L.A."/>
            <person name="Thomas B.C."/>
            <person name="Sharon I."/>
            <person name="Castelle C.J."/>
            <person name="Singh A."/>
            <person name="Wilkins M.J."/>
            <person name="Williams K.H."/>
            <person name="Banfield J.F."/>
        </authorList>
    </citation>
    <scope>NUCLEOTIDE SEQUENCE [LARGE SCALE GENOMIC DNA]</scope>
</reference>
<evidence type="ECO:0000259" key="10">
    <source>
        <dbReference type="Pfam" id="PF08245"/>
    </source>
</evidence>
<evidence type="ECO:0000256" key="3">
    <source>
        <dbReference type="ARBA" id="ARBA00022490"/>
    </source>
</evidence>
<comment type="pathway">
    <text evidence="2 7 8">Cell wall biogenesis; peptidoglycan biosynthesis.</text>
</comment>
<keyword evidence="6 7" id="KW-0067">ATP-binding</keyword>
<dbReference type="GO" id="GO:0005737">
    <property type="term" value="C:cytoplasm"/>
    <property type="evidence" value="ECO:0007669"/>
    <property type="project" value="UniProtKB-SubCell"/>
</dbReference>
<dbReference type="UniPathway" id="UPA00219"/>
<dbReference type="Pfam" id="PF08245">
    <property type="entry name" value="Mur_ligase_M"/>
    <property type="match status" value="1"/>
</dbReference>
<dbReference type="GO" id="GO:0008360">
    <property type="term" value="P:regulation of cell shape"/>
    <property type="evidence" value="ECO:0007669"/>
    <property type="project" value="UniProtKB-KW"/>
</dbReference>
<dbReference type="Gene3D" id="3.90.190.20">
    <property type="entry name" value="Mur ligase, C-terminal domain"/>
    <property type="match status" value="1"/>
</dbReference>
<dbReference type="EC" id="6.3.2.9" evidence="7 8"/>
<keyword evidence="7 8" id="KW-0573">Peptidoglycan synthesis</keyword>
<evidence type="ECO:0000256" key="7">
    <source>
        <dbReference type="HAMAP-Rule" id="MF_00639"/>
    </source>
</evidence>
<dbReference type="GO" id="GO:0071555">
    <property type="term" value="P:cell wall organization"/>
    <property type="evidence" value="ECO:0007669"/>
    <property type="project" value="UniProtKB-KW"/>
</dbReference>
<dbReference type="InterPro" id="IPR036615">
    <property type="entry name" value="Mur_ligase_C_dom_sf"/>
</dbReference>
<feature type="domain" description="Mur ligase C-terminal" evidence="9">
    <location>
        <begin position="323"/>
        <end position="437"/>
    </location>
</feature>
<evidence type="ECO:0000256" key="6">
    <source>
        <dbReference type="ARBA" id="ARBA00022840"/>
    </source>
</evidence>
<dbReference type="Gene3D" id="3.40.50.720">
    <property type="entry name" value="NAD(P)-binding Rossmann-like Domain"/>
    <property type="match status" value="1"/>
</dbReference>
<dbReference type="STRING" id="1618336.US94_C0002G0013"/>
<comment type="catalytic activity">
    <reaction evidence="7 8">
        <text>UDP-N-acetyl-alpha-D-muramoyl-L-alanine + D-glutamate + ATP = UDP-N-acetyl-alpha-D-muramoyl-L-alanyl-D-glutamate + ADP + phosphate + H(+)</text>
        <dbReference type="Rhea" id="RHEA:16429"/>
        <dbReference type="ChEBI" id="CHEBI:15378"/>
        <dbReference type="ChEBI" id="CHEBI:29986"/>
        <dbReference type="ChEBI" id="CHEBI:30616"/>
        <dbReference type="ChEBI" id="CHEBI:43474"/>
        <dbReference type="ChEBI" id="CHEBI:83898"/>
        <dbReference type="ChEBI" id="CHEBI:83900"/>
        <dbReference type="ChEBI" id="CHEBI:456216"/>
        <dbReference type="EC" id="6.3.2.9"/>
    </reaction>
</comment>
<dbReference type="GO" id="GO:0005524">
    <property type="term" value="F:ATP binding"/>
    <property type="evidence" value="ECO:0007669"/>
    <property type="project" value="UniProtKB-UniRule"/>
</dbReference>
<feature type="domain" description="Mur ligase central" evidence="10">
    <location>
        <begin position="121"/>
        <end position="300"/>
    </location>
</feature>
<dbReference type="InterPro" id="IPR005762">
    <property type="entry name" value="MurD"/>
</dbReference>
<dbReference type="Gene3D" id="3.40.1190.10">
    <property type="entry name" value="Mur-like, catalytic domain"/>
    <property type="match status" value="1"/>
</dbReference>
<dbReference type="EMBL" id="LBUX01000002">
    <property type="protein sequence ID" value="KKQ74553.1"/>
    <property type="molecule type" value="Genomic_DNA"/>
</dbReference>
<comment type="subcellular location">
    <subcellularLocation>
        <location evidence="1 7 8">Cytoplasm</location>
    </subcellularLocation>
</comment>
<keyword evidence="7 8" id="KW-0961">Cell wall biogenesis/degradation</keyword>
<organism evidence="11 12">
    <name type="scientific">Berkelbacteria bacterium GW2011_GWB1_38_5</name>
    <dbReference type="NCBI Taxonomy" id="1618336"/>
    <lineage>
        <taxon>Bacteria</taxon>
        <taxon>Candidatus Berkelbacteria</taxon>
    </lineage>
</organism>
<dbReference type="NCBIfam" id="TIGR01087">
    <property type="entry name" value="murD"/>
    <property type="match status" value="1"/>
</dbReference>
<keyword evidence="4 7" id="KW-0436">Ligase</keyword>
<name>A0A0G0K493_9BACT</name>
<dbReference type="PATRIC" id="fig|1618336.3.peg.95"/>
<dbReference type="PANTHER" id="PTHR43692">
    <property type="entry name" value="UDP-N-ACETYLMURAMOYLALANINE--D-GLUTAMATE LIGASE"/>
    <property type="match status" value="1"/>
</dbReference>
<dbReference type="GO" id="GO:0051301">
    <property type="term" value="P:cell division"/>
    <property type="evidence" value="ECO:0007669"/>
    <property type="project" value="UniProtKB-KW"/>
</dbReference>
<keyword evidence="7 8" id="KW-0133">Cell shape</keyword>
<evidence type="ECO:0000256" key="4">
    <source>
        <dbReference type="ARBA" id="ARBA00022598"/>
    </source>
</evidence>
<keyword evidence="5 7" id="KW-0547">Nucleotide-binding</keyword>
<dbReference type="AlphaFoldDB" id="A0A0G0K493"/>
<dbReference type="PANTHER" id="PTHR43692:SF1">
    <property type="entry name" value="UDP-N-ACETYLMURAMOYLALANINE--D-GLUTAMATE LIGASE"/>
    <property type="match status" value="1"/>
</dbReference>
<evidence type="ECO:0000313" key="12">
    <source>
        <dbReference type="Proteomes" id="UP000034498"/>
    </source>
</evidence>
<dbReference type="InterPro" id="IPR004101">
    <property type="entry name" value="Mur_ligase_C"/>
</dbReference>
<feature type="binding site" evidence="7">
    <location>
        <begin position="123"/>
        <end position="129"/>
    </location>
    <ligand>
        <name>ATP</name>
        <dbReference type="ChEBI" id="CHEBI:30616"/>
    </ligand>
</feature>
<dbReference type="InterPro" id="IPR013221">
    <property type="entry name" value="Mur_ligase_cen"/>
</dbReference>
<keyword evidence="7 8" id="KW-0131">Cell cycle</keyword>
<sequence>MELSKMKIEKFLNKKIAILGLGEENTALVKFLANCGSQITVRDQKNKDEVENYYREIANLPVKFKLGSDYLKNLNDYDIIFRTPGLPYFNQKIQDAKKAGVQISSQTKHFFELCPCPIIGVTGTKGKGTTATLIYEILKKKSKANSKIYIGGNIGNPPINFLNKLNPTDWVILELSSFQIQDLDKSPYIAVILDIKIDHLDYHKDEKEYIEAKLNLVKFQTKKDFAVINADYLTSIEFASSTMAQVYWFSRRKSIDQGAFVDFDGEIILRDNEDYNVTSKDNLQLKGEHNLENITAAVTASHLAGAKIEAIKETVEEFKGLEHRLEFVKEINGVKYYNDSFSTNPDTTIAAIKSFKEPIILLIGGSEKNADYDQLAEIISRSSVKTIINIGLTGQKIISKINSQNIEIFDDIQEMTAAIDMAFKKANTGDIVLLSPASASFDRYENYKQRGLLFKQSVKNL</sequence>
<evidence type="ECO:0000256" key="8">
    <source>
        <dbReference type="RuleBase" id="RU003664"/>
    </source>
</evidence>
<dbReference type="Pfam" id="PF21799">
    <property type="entry name" value="MurD-like_N"/>
    <property type="match status" value="1"/>
</dbReference>
<dbReference type="GO" id="GO:0009252">
    <property type="term" value="P:peptidoglycan biosynthetic process"/>
    <property type="evidence" value="ECO:0007669"/>
    <property type="project" value="UniProtKB-UniRule"/>
</dbReference>
<dbReference type="Pfam" id="PF02875">
    <property type="entry name" value="Mur_ligase_C"/>
    <property type="match status" value="1"/>
</dbReference>
<dbReference type="HAMAP" id="MF_00639">
    <property type="entry name" value="MurD"/>
    <property type="match status" value="1"/>
</dbReference>
<gene>
    <name evidence="7" type="primary">murD</name>
    <name evidence="11" type="ORF">US94_C0002G0013</name>
</gene>
<dbReference type="SUPFAM" id="SSF53244">
    <property type="entry name" value="MurD-like peptide ligases, peptide-binding domain"/>
    <property type="match status" value="1"/>
</dbReference>
<keyword evidence="7 8" id="KW-0132">Cell division</keyword>
<accession>A0A0G0K493</accession>
<evidence type="ECO:0000256" key="1">
    <source>
        <dbReference type="ARBA" id="ARBA00004496"/>
    </source>
</evidence>